<evidence type="ECO:0000313" key="1">
    <source>
        <dbReference type="EMBL" id="KAG1908198.1"/>
    </source>
</evidence>
<dbReference type="AlphaFoldDB" id="A0AAD4EL48"/>
<keyword evidence="2" id="KW-1185">Reference proteome</keyword>
<organism evidence="1 2">
    <name type="scientific">Suillus fuscotomentosus</name>
    <dbReference type="NCBI Taxonomy" id="1912939"/>
    <lineage>
        <taxon>Eukaryota</taxon>
        <taxon>Fungi</taxon>
        <taxon>Dikarya</taxon>
        <taxon>Basidiomycota</taxon>
        <taxon>Agaricomycotina</taxon>
        <taxon>Agaricomycetes</taxon>
        <taxon>Agaricomycetidae</taxon>
        <taxon>Boletales</taxon>
        <taxon>Suillineae</taxon>
        <taxon>Suillaceae</taxon>
        <taxon>Suillus</taxon>
    </lineage>
</organism>
<dbReference type="EMBL" id="JABBWK010000001">
    <property type="protein sequence ID" value="KAG1908198.1"/>
    <property type="molecule type" value="Genomic_DNA"/>
</dbReference>
<gene>
    <name evidence="1" type="ORF">F5891DRAFT_1179711</name>
</gene>
<name>A0AAD4EL48_9AGAM</name>
<dbReference type="Proteomes" id="UP001195769">
    <property type="component" value="Unassembled WGS sequence"/>
</dbReference>
<dbReference type="GeneID" id="64660124"/>
<sequence>MQVKVVTVETPLPSVVASIEEVPDEDDVIQHLVCYTCRTSVFDPKEEASAAKVKK</sequence>
<proteinExistence type="predicted"/>
<accession>A0AAD4EL48</accession>
<evidence type="ECO:0000313" key="2">
    <source>
        <dbReference type="Proteomes" id="UP001195769"/>
    </source>
</evidence>
<comment type="caution">
    <text evidence="1">The sequence shown here is derived from an EMBL/GenBank/DDBJ whole genome shotgun (WGS) entry which is preliminary data.</text>
</comment>
<dbReference type="RefSeq" id="XP_041233773.1">
    <property type="nucleotide sequence ID" value="XM_041365826.1"/>
</dbReference>
<protein>
    <submittedName>
        <fullName evidence="1">Uncharacterized protein</fullName>
    </submittedName>
</protein>
<reference evidence="1" key="1">
    <citation type="journal article" date="2020" name="New Phytol.">
        <title>Comparative genomics reveals dynamic genome evolution in host specialist ectomycorrhizal fungi.</title>
        <authorList>
            <person name="Lofgren L.A."/>
            <person name="Nguyen N.H."/>
            <person name="Vilgalys R."/>
            <person name="Ruytinx J."/>
            <person name="Liao H.L."/>
            <person name="Branco S."/>
            <person name="Kuo A."/>
            <person name="LaButti K."/>
            <person name="Lipzen A."/>
            <person name="Andreopoulos W."/>
            <person name="Pangilinan J."/>
            <person name="Riley R."/>
            <person name="Hundley H."/>
            <person name="Na H."/>
            <person name="Barry K."/>
            <person name="Grigoriev I.V."/>
            <person name="Stajich J.E."/>
            <person name="Kennedy P.G."/>
        </authorList>
    </citation>
    <scope>NUCLEOTIDE SEQUENCE</scope>
    <source>
        <strain evidence="1">FC203</strain>
    </source>
</reference>